<gene>
    <name evidence="1" type="ORF">GCM10009836_04230</name>
</gene>
<keyword evidence="2" id="KW-1185">Reference proteome</keyword>
<name>A0ABN2MKU8_9PSEU</name>
<organism evidence="1 2">
    <name type="scientific">Pseudonocardia ailaonensis</name>
    <dbReference type="NCBI Taxonomy" id="367279"/>
    <lineage>
        <taxon>Bacteria</taxon>
        <taxon>Bacillati</taxon>
        <taxon>Actinomycetota</taxon>
        <taxon>Actinomycetes</taxon>
        <taxon>Pseudonocardiales</taxon>
        <taxon>Pseudonocardiaceae</taxon>
        <taxon>Pseudonocardia</taxon>
    </lineage>
</organism>
<accession>A0ABN2MKU8</accession>
<dbReference type="EMBL" id="BAAAQK010000001">
    <property type="protein sequence ID" value="GAA1829494.1"/>
    <property type="molecule type" value="Genomic_DNA"/>
</dbReference>
<protein>
    <submittedName>
        <fullName evidence="1">Uncharacterized protein</fullName>
    </submittedName>
</protein>
<evidence type="ECO:0000313" key="1">
    <source>
        <dbReference type="EMBL" id="GAA1829494.1"/>
    </source>
</evidence>
<sequence>MRSAAAAAVRRFWAPKPIVITVVGTISATRIPVSASIGVTQPSAANQTAPAVDTRPTTGAAIAMLLSASSLSIGSTQAA</sequence>
<proteinExistence type="predicted"/>
<comment type="caution">
    <text evidence="1">The sequence shown here is derived from an EMBL/GenBank/DDBJ whole genome shotgun (WGS) entry which is preliminary data.</text>
</comment>
<reference evidence="1 2" key="1">
    <citation type="journal article" date="2019" name="Int. J. Syst. Evol. Microbiol.">
        <title>The Global Catalogue of Microorganisms (GCM) 10K type strain sequencing project: providing services to taxonomists for standard genome sequencing and annotation.</title>
        <authorList>
            <consortium name="The Broad Institute Genomics Platform"/>
            <consortium name="The Broad Institute Genome Sequencing Center for Infectious Disease"/>
            <person name="Wu L."/>
            <person name="Ma J."/>
        </authorList>
    </citation>
    <scope>NUCLEOTIDE SEQUENCE [LARGE SCALE GENOMIC DNA]</scope>
    <source>
        <strain evidence="1 2">JCM 16009</strain>
    </source>
</reference>
<evidence type="ECO:0000313" key="2">
    <source>
        <dbReference type="Proteomes" id="UP001500449"/>
    </source>
</evidence>
<dbReference type="Proteomes" id="UP001500449">
    <property type="component" value="Unassembled WGS sequence"/>
</dbReference>